<dbReference type="PANTHER" id="PTHR11070:SF48">
    <property type="entry name" value="ATP-DEPENDENT HELICASE_NUCLEASE SUBUNIT A"/>
    <property type="match status" value="1"/>
</dbReference>
<keyword evidence="15" id="KW-0175">Coiled coil</keyword>
<dbReference type="Pfam" id="PF00580">
    <property type="entry name" value="UvrD-helicase"/>
    <property type="match status" value="1"/>
</dbReference>
<keyword evidence="10 13" id="KW-0413">Isomerase</keyword>
<dbReference type="HAMAP" id="MF_01451">
    <property type="entry name" value="AddA"/>
    <property type="match status" value="1"/>
</dbReference>
<dbReference type="InterPro" id="IPR014016">
    <property type="entry name" value="UvrD-like_ATP-bd"/>
</dbReference>
<evidence type="ECO:0000259" key="17">
    <source>
        <dbReference type="PROSITE" id="PS51217"/>
    </source>
</evidence>
<evidence type="ECO:0000256" key="14">
    <source>
        <dbReference type="PROSITE-ProRule" id="PRU00560"/>
    </source>
</evidence>
<dbReference type="FunFam" id="3.40.50.300:FF:001236">
    <property type="entry name" value="ATP-dependent helicase/nuclease subunit A"/>
    <property type="match status" value="1"/>
</dbReference>
<evidence type="ECO:0000313" key="20">
    <source>
        <dbReference type="Proteomes" id="UP000094869"/>
    </source>
</evidence>
<accession>A0A1E3ACA0</accession>
<feature type="domain" description="UvrD-like helicase ATP-binding" evidence="16">
    <location>
        <begin position="3"/>
        <end position="471"/>
    </location>
</feature>
<dbReference type="GO" id="GO:0000724">
    <property type="term" value="P:double-strand break repair via homologous recombination"/>
    <property type="evidence" value="ECO:0007669"/>
    <property type="project" value="UniProtKB-UniRule"/>
</dbReference>
<feature type="coiled-coil region" evidence="15">
    <location>
        <begin position="940"/>
        <end position="975"/>
    </location>
</feature>
<evidence type="ECO:0000256" key="13">
    <source>
        <dbReference type="HAMAP-Rule" id="MF_01451"/>
    </source>
</evidence>
<dbReference type="InterPro" id="IPR011604">
    <property type="entry name" value="PDDEXK-like_dom_sf"/>
</dbReference>
<comment type="catalytic activity">
    <reaction evidence="12 13">
        <text>ATP + H2O = ADP + phosphate + H(+)</text>
        <dbReference type="Rhea" id="RHEA:13065"/>
        <dbReference type="ChEBI" id="CHEBI:15377"/>
        <dbReference type="ChEBI" id="CHEBI:15378"/>
        <dbReference type="ChEBI" id="CHEBI:30616"/>
        <dbReference type="ChEBI" id="CHEBI:43474"/>
        <dbReference type="ChEBI" id="CHEBI:456216"/>
        <dbReference type="EC" id="5.6.2.4"/>
    </reaction>
</comment>
<dbReference type="SUPFAM" id="SSF52980">
    <property type="entry name" value="Restriction endonuclease-like"/>
    <property type="match status" value="1"/>
</dbReference>
<dbReference type="Proteomes" id="UP000094067">
    <property type="component" value="Unassembled WGS sequence"/>
</dbReference>
<dbReference type="Gene3D" id="6.10.250.2380">
    <property type="match status" value="1"/>
</dbReference>
<comment type="subunit">
    <text evidence="13">Heterodimer of AddA and AddB/RexB.</text>
</comment>
<dbReference type="InterPro" id="IPR027417">
    <property type="entry name" value="P-loop_NTPase"/>
</dbReference>
<dbReference type="GO" id="GO:0008408">
    <property type="term" value="F:3'-5' exonuclease activity"/>
    <property type="evidence" value="ECO:0007669"/>
    <property type="project" value="UniProtKB-UniRule"/>
</dbReference>
<evidence type="ECO:0000256" key="8">
    <source>
        <dbReference type="ARBA" id="ARBA00023125"/>
    </source>
</evidence>
<evidence type="ECO:0000256" key="2">
    <source>
        <dbReference type="ARBA" id="ARBA00022741"/>
    </source>
</evidence>
<organism evidence="18">
    <name type="scientific">Eisenbergiella tayi</name>
    <dbReference type="NCBI Taxonomy" id="1432052"/>
    <lineage>
        <taxon>Bacteria</taxon>
        <taxon>Bacillati</taxon>
        <taxon>Bacillota</taxon>
        <taxon>Clostridia</taxon>
        <taxon>Lachnospirales</taxon>
        <taxon>Lachnospiraceae</taxon>
        <taxon>Eisenbergiella</taxon>
    </lineage>
</organism>
<dbReference type="EMBL" id="MEHD01000025">
    <property type="protein sequence ID" value="ODR54604.1"/>
    <property type="molecule type" value="Genomic_DNA"/>
</dbReference>
<dbReference type="PROSITE" id="PS51217">
    <property type="entry name" value="UVRD_HELICASE_CTER"/>
    <property type="match status" value="1"/>
</dbReference>
<dbReference type="EC" id="5.6.2.4" evidence="13"/>
<evidence type="ECO:0000256" key="4">
    <source>
        <dbReference type="ARBA" id="ARBA00022801"/>
    </source>
</evidence>
<dbReference type="PANTHER" id="PTHR11070">
    <property type="entry name" value="UVRD / RECB / PCRA DNA HELICASE FAMILY MEMBER"/>
    <property type="match status" value="1"/>
</dbReference>
<keyword evidence="8 13" id="KW-0238">DNA-binding</keyword>
<proteinExistence type="inferred from homology"/>
<dbReference type="GO" id="GO:0043138">
    <property type="term" value="F:3'-5' DNA helicase activity"/>
    <property type="evidence" value="ECO:0007669"/>
    <property type="project" value="UniProtKB-UniRule"/>
</dbReference>
<dbReference type="Proteomes" id="UP000094869">
    <property type="component" value="Unassembled WGS sequence"/>
</dbReference>
<keyword evidence="7 13" id="KW-0067">ATP-binding</keyword>
<keyword evidence="1 13" id="KW-0540">Nuclease</keyword>
<gene>
    <name evidence="13 18" type="primary">addA</name>
    <name evidence="18" type="ORF">BEI61_02016</name>
    <name evidence="19" type="ORF">BEI63_16810</name>
</gene>
<dbReference type="InterPro" id="IPR011335">
    <property type="entry name" value="Restrct_endonuc-II-like"/>
</dbReference>
<protein>
    <recommendedName>
        <fullName evidence="13">ATP-dependent helicase/nuclease subunit A</fullName>
        <ecNumber evidence="13">3.1.-.-</ecNumber>
        <ecNumber evidence="13">5.6.2.4</ecNumber>
    </recommendedName>
    <alternativeName>
        <fullName evidence="13">ATP-dependent helicase/nuclease AddA</fullName>
    </alternativeName>
    <alternativeName>
        <fullName evidence="13">DNA 3'-5' helicase AddA</fullName>
    </alternativeName>
</protein>
<keyword evidence="2 13" id="KW-0547">Nucleotide-binding</keyword>
<dbReference type="PATRIC" id="fig|1432052.4.peg.2254"/>
<keyword evidence="5 13" id="KW-0347">Helicase</keyword>
<reference evidence="18" key="1">
    <citation type="submission" date="2016-07" db="EMBL/GenBank/DDBJ databases">
        <title>Characterization of isolates of Eisenbergiella tayi derived from blood cultures, using whole genome sequencing.</title>
        <authorList>
            <person name="Burdz T."/>
            <person name="Wiebe D."/>
            <person name="Huynh C."/>
            <person name="Bernard K."/>
        </authorList>
    </citation>
    <scope>NUCLEOTIDE SEQUENCE [LARGE SCALE GENOMIC DNA]</scope>
    <source>
        <strain evidence="18">NML 110608</strain>
    </source>
</reference>
<evidence type="ECO:0000256" key="5">
    <source>
        <dbReference type="ARBA" id="ARBA00022806"/>
    </source>
</evidence>
<dbReference type="InterPro" id="IPR014152">
    <property type="entry name" value="AddA"/>
</dbReference>
<dbReference type="EMBL" id="MCGH01000002">
    <property type="protein sequence ID" value="ODM06127.1"/>
    <property type="molecule type" value="Genomic_DNA"/>
</dbReference>
<comment type="catalytic activity">
    <reaction evidence="11 13">
        <text>Couples ATP hydrolysis with the unwinding of duplex DNA by translocating in the 3'-5' direction.</text>
        <dbReference type="EC" id="5.6.2.4"/>
    </reaction>
</comment>
<dbReference type="PROSITE" id="PS51198">
    <property type="entry name" value="UVRD_HELICASE_ATP_BIND"/>
    <property type="match status" value="1"/>
</dbReference>
<keyword evidence="6 13" id="KW-0269">Exonuclease</keyword>
<dbReference type="InterPro" id="IPR038726">
    <property type="entry name" value="PDDEXK_AddAB-type"/>
</dbReference>
<dbReference type="SUPFAM" id="SSF52540">
    <property type="entry name" value="P-loop containing nucleoside triphosphate hydrolases"/>
    <property type="match status" value="1"/>
</dbReference>
<evidence type="ECO:0000256" key="10">
    <source>
        <dbReference type="ARBA" id="ARBA00023235"/>
    </source>
</evidence>
<reference evidence="19 20" key="2">
    <citation type="submission" date="2016-08" db="EMBL/GenBank/DDBJ databases">
        <title>Characterization of Isolates of Eisenbergiella tayi Derived from Blood Cultures, Using Whole Genome Sequencing.</title>
        <authorList>
            <person name="Bernier A.-M."/>
            <person name="Burdz T."/>
            <person name="Wiebe D."/>
            <person name="Bernard K."/>
        </authorList>
    </citation>
    <scope>NUCLEOTIDE SEQUENCE [LARGE SCALE GENOMIC DNA]</scope>
    <source>
        <strain evidence="19 20">NML120146</strain>
    </source>
</reference>
<name>A0A1E3ACA0_9FIRM</name>
<dbReference type="InterPro" id="IPR014017">
    <property type="entry name" value="DNA_helicase_UvrD-like_C"/>
</dbReference>
<evidence type="ECO:0000256" key="7">
    <source>
        <dbReference type="ARBA" id="ARBA00022840"/>
    </source>
</evidence>
<dbReference type="GO" id="GO:0005524">
    <property type="term" value="F:ATP binding"/>
    <property type="evidence" value="ECO:0007669"/>
    <property type="project" value="UniProtKB-UniRule"/>
</dbReference>
<keyword evidence="20" id="KW-1185">Reference proteome</keyword>
<evidence type="ECO:0000313" key="19">
    <source>
        <dbReference type="EMBL" id="ODR54604.1"/>
    </source>
</evidence>
<evidence type="ECO:0000256" key="6">
    <source>
        <dbReference type="ARBA" id="ARBA00022839"/>
    </source>
</evidence>
<comment type="function">
    <text evidence="13">The heterodimer acts as both an ATP-dependent DNA helicase and an ATP-dependent, dual-direction single-stranded exonuclease. Recognizes the chi site generating a DNA molecule suitable for the initiation of homologous recombination. The AddA nuclease domain is required for chi fragment generation; this subunit has the helicase and 3' -&gt; 5' nuclease activities.</text>
</comment>
<dbReference type="GO" id="GO:0005829">
    <property type="term" value="C:cytosol"/>
    <property type="evidence" value="ECO:0007669"/>
    <property type="project" value="TreeGrafter"/>
</dbReference>
<keyword evidence="4 13" id="KW-0378">Hydrolase</keyword>
<dbReference type="EC" id="3.1.-.-" evidence="13"/>
<dbReference type="GO" id="GO:0033202">
    <property type="term" value="C:DNA helicase complex"/>
    <property type="evidence" value="ECO:0007669"/>
    <property type="project" value="TreeGrafter"/>
</dbReference>
<evidence type="ECO:0000256" key="15">
    <source>
        <dbReference type="SAM" id="Coils"/>
    </source>
</evidence>
<dbReference type="RefSeq" id="WP_069152183.1">
    <property type="nucleotide sequence ID" value="NZ_DBFYTW010000414.1"/>
</dbReference>
<evidence type="ECO:0000259" key="16">
    <source>
        <dbReference type="PROSITE" id="PS51198"/>
    </source>
</evidence>
<comment type="caution">
    <text evidence="18">The sequence shown here is derived from an EMBL/GenBank/DDBJ whole genome shotgun (WGS) entry which is preliminary data.</text>
</comment>
<dbReference type="Gene3D" id="3.90.320.10">
    <property type="match status" value="1"/>
</dbReference>
<dbReference type="Gene3D" id="3.40.50.300">
    <property type="entry name" value="P-loop containing nucleotide triphosphate hydrolases"/>
    <property type="match status" value="3"/>
</dbReference>
<feature type="domain" description="UvrD-like helicase C-terminal" evidence="17">
    <location>
        <begin position="485"/>
        <end position="786"/>
    </location>
</feature>
<dbReference type="InterPro" id="IPR000212">
    <property type="entry name" value="DNA_helicase_UvrD/REP"/>
</dbReference>
<keyword evidence="9 13" id="KW-0234">DNA repair</keyword>
<dbReference type="GO" id="GO:0003690">
    <property type="term" value="F:double-stranded DNA binding"/>
    <property type="evidence" value="ECO:0007669"/>
    <property type="project" value="UniProtKB-UniRule"/>
</dbReference>
<comment type="cofactor">
    <cofactor evidence="13">
        <name>Mg(2+)</name>
        <dbReference type="ChEBI" id="CHEBI:18420"/>
    </cofactor>
</comment>
<sequence length="1215" mass="138483">MAVTFTPDQQATIDARGSSILVSAAAGSGKTAVLVERIIQMVSDGEHPVDIDRLLVVTFTNAAAAQMRERITQALSARVDDNPGNAHLLKQLTLIHNAQITTIDSFCLYIIRNHFDEIDLDPDFRVADDGEIKLLMQDVLAQMLEDYFTEGREDFLACVEYFAPTGKEKRLEEQILGLYEFAMSYPWPGEWLELHKEDYAVSPENLEECRWVGLLEDYVRTMLAEAGDSLDQARMLCEEADGPYMYLDTLEADKNTIDRLAAADSLQELYERFSVLSFGRISSKKDDSVSPEKREKAREIRNSVKDLLNGLAKKYFYASPQAQAERMAACAPYVSCLLSLTDDFRMRLDTKKREKNLMDFHDMEHMALQILTEKREDGVYPTAAAREMREYYAEIMIDEYQDSNLVQEYLLKSISGEEEGKFNRFMVGDVKQSIYKFRLARPELFMEKFDSYGKGEGKERRIDLKQNFRSRRQVTDSVNACFSVLMGRDLGGVEYDEDAALYPGAVFPEPEGEEEDVYRTEVLLTMSEEDGLEDREREALAIAGKIRRIVGTLPVVDKESGELRPAGYGDIVILLRTTAGWDEVFKKVLEKSGIPVYITSKTGYFAATEVQTILNFLKVLSNPLQDIPLFGVLKSDAAGFTDEDITCMKAEMEGEGRRLFTCLTSYTEKGSREELCEKARHFCSMLERFRRYVAYMPIHQLIEQFLKETGYLYTISALPGGEQRRANVEMLLSRAENFEKTSYFGLFHFIRYMEQVEKYNIDYGEANIQDENADTVRIMSIHKSKGLEFPVCFVAGLSKKFNMQDTSKPVIMDMDYGIALDFVDIESRVKGNTLKKSVLSGKLRRDSLGEELRVLYVAMTRPQEKLILTGSCKEEEKVRRILENGEDYERAGGRLGFIPRSEAASYLDWLLPAWAVCGQEVTLLSGSDLLQENMEEEQGREYLRQRLRTFEREASEEKQEEVEKLRLLRERMESVYPHENLKNLYTKTTVSELKKAGMEEAAEEAYHLFEEKEIVPYLPRFVREEEAVSGTARGSAYHKALEIFPFERLVQEKGAGPADREKVEELLNQMTETGALSREFRAAVNPDKIARFLESDLAARMAGAAVKKKLHKEQPFVLGLPASMLNPGFPQEETVLIQGIIDVYLEEEDGLVVADYKTDSVTHAQELVNRYQVQLDYYALALEQLTGRRVKEKIIYSFALTEEVVLGTAGGSYLK</sequence>
<evidence type="ECO:0000256" key="12">
    <source>
        <dbReference type="ARBA" id="ARBA00048988"/>
    </source>
</evidence>
<dbReference type="Pfam" id="PF13361">
    <property type="entry name" value="UvrD_C"/>
    <property type="match status" value="1"/>
</dbReference>
<dbReference type="Pfam" id="PF12705">
    <property type="entry name" value="PDDEXK_1"/>
    <property type="match status" value="1"/>
</dbReference>
<feature type="binding site" evidence="14">
    <location>
        <begin position="24"/>
        <end position="31"/>
    </location>
    <ligand>
        <name>ATP</name>
        <dbReference type="ChEBI" id="CHEBI:30616"/>
    </ligand>
</feature>
<dbReference type="NCBIfam" id="TIGR02785">
    <property type="entry name" value="addA_Gpos"/>
    <property type="match status" value="1"/>
</dbReference>
<dbReference type="AlphaFoldDB" id="A0A1E3ACA0"/>
<evidence type="ECO:0000256" key="11">
    <source>
        <dbReference type="ARBA" id="ARBA00034617"/>
    </source>
</evidence>
<evidence type="ECO:0000313" key="18">
    <source>
        <dbReference type="EMBL" id="ODM06127.1"/>
    </source>
</evidence>
<evidence type="ECO:0000256" key="9">
    <source>
        <dbReference type="ARBA" id="ARBA00023204"/>
    </source>
</evidence>
<evidence type="ECO:0000256" key="3">
    <source>
        <dbReference type="ARBA" id="ARBA00022763"/>
    </source>
</evidence>
<evidence type="ECO:0000256" key="1">
    <source>
        <dbReference type="ARBA" id="ARBA00022722"/>
    </source>
</evidence>
<comment type="similarity">
    <text evidence="13">Belongs to the helicase family. AddA subfamily.</text>
</comment>
<keyword evidence="3 13" id="KW-0227">DNA damage</keyword>